<dbReference type="AlphaFoldDB" id="A0A919VN16"/>
<feature type="compositionally biased region" description="Basic and acidic residues" evidence="1">
    <location>
        <begin position="1"/>
        <end position="10"/>
    </location>
</feature>
<evidence type="ECO:0000313" key="3">
    <source>
        <dbReference type="Proteomes" id="UP000680865"/>
    </source>
</evidence>
<sequence length="89" mass="9722">MDRVGERAESHGGGTGAQRGLRQVAQAQRAGYGDGGCRDRPATAGTQEVPRERQENNCPAGPYPSLCHDREVPRRQRLTRQRLSGPVAR</sequence>
<reference evidence="2" key="1">
    <citation type="submission" date="2021-03" db="EMBL/GenBank/DDBJ databases">
        <title>Whole genome shotgun sequence of Actinoplanes consettensis NBRC 14913.</title>
        <authorList>
            <person name="Komaki H."/>
            <person name="Tamura T."/>
        </authorList>
    </citation>
    <scope>NUCLEOTIDE SEQUENCE</scope>
    <source>
        <strain evidence="2">NBRC 14913</strain>
    </source>
</reference>
<name>A0A919VN16_9ACTN</name>
<evidence type="ECO:0000313" key="2">
    <source>
        <dbReference type="EMBL" id="GIM69642.1"/>
    </source>
</evidence>
<organism evidence="2 3">
    <name type="scientific">Winogradskya consettensis</name>
    <dbReference type="NCBI Taxonomy" id="113560"/>
    <lineage>
        <taxon>Bacteria</taxon>
        <taxon>Bacillati</taxon>
        <taxon>Actinomycetota</taxon>
        <taxon>Actinomycetes</taxon>
        <taxon>Micromonosporales</taxon>
        <taxon>Micromonosporaceae</taxon>
        <taxon>Winogradskya</taxon>
    </lineage>
</organism>
<feature type="region of interest" description="Disordered" evidence="1">
    <location>
        <begin position="1"/>
        <end position="89"/>
    </location>
</feature>
<gene>
    <name evidence="2" type="ORF">Aco04nite_16260</name>
</gene>
<dbReference type="EMBL" id="BOQP01000007">
    <property type="protein sequence ID" value="GIM69642.1"/>
    <property type="molecule type" value="Genomic_DNA"/>
</dbReference>
<dbReference type="Proteomes" id="UP000680865">
    <property type="component" value="Unassembled WGS sequence"/>
</dbReference>
<protein>
    <submittedName>
        <fullName evidence="2">Uncharacterized protein</fullName>
    </submittedName>
</protein>
<keyword evidence="3" id="KW-1185">Reference proteome</keyword>
<evidence type="ECO:0000256" key="1">
    <source>
        <dbReference type="SAM" id="MobiDB-lite"/>
    </source>
</evidence>
<comment type="caution">
    <text evidence="2">The sequence shown here is derived from an EMBL/GenBank/DDBJ whole genome shotgun (WGS) entry which is preliminary data.</text>
</comment>
<proteinExistence type="predicted"/>
<accession>A0A919VN16</accession>